<comment type="caution">
    <text evidence="9">The sequence shown here is derived from an EMBL/GenBank/DDBJ whole genome shotgun (WGS) entry which is preliminary data.</text>
</comment>
<reference evidence="9 10" key="1">
    <citation type="journal article" date="2021" name="Sci. Rep.">
        <title>The distribution of antibiotic resistance genes in chicken gut microbiota commensals.</title>
        <authorList>
            <person name="Juricova H."/>
            <person name="Matiasovicova J."/>
            <person name="Kubasova T."/>
            <person name="Cejkova D."/>
            <person name="Rychlik I."/>
        </authorList>
    </citation>
    <scope>NUCLEOTIDE SEQUENCE [LARGE SCALE GENOMIC DNA]</scope>
    <source>
        <strain evidence="9 10">An564</strain>
    </source>
</reference>
<feature type="domain" description="ABC3 transporter permease C-terminal" evidence="8">
    <location>
        <begin position="293"/>
        <end position="408"/>
    </location>
</feature>
<dbReference type="InterPro" id="IPR050250">
    <property type="entry name" value="Macrolide_Exporter_MacB"/>
</dbReference>
<evidence type="ECO:0000256" key="1">
    <source>
        <dbReference type="ARBA" id="ARBA00004651"/>
    </source>
</evidence>
<feature type="transmembrane region" description="Helical" evidence="7">
    <location>
        <begin position="380"/>
        <end position="400"/>
    </location>
</feature>
<evidence type="ECO:0000256" key="7">
    <source>
        <dbReference type="SAM" id="Phobius"/>
    </source>
</evidence>
<accession>A0ABS2GLB7</accession>
<comment type="similarity">
    <text evidence="6">Belongs to the ABC-4 integral membrane protein family.</text>
</comment>
<dbReference type="EMBL" id="JACSNR010000001">
    <property type="protein sequence ID" value="MBM6922239.1"/>
    <property type="molecule type" value="Genomic_DNA"/>
</dbReference>
<evidence type="ECO:0000259" key="8">
    <source>
        <dbReference type="Pfam" id="PF02687"/>
    </source>
</evidence>
<evidence type="ECO:0000256" key="3">
    <source>
        <dbReference type="ARBA" id="ARBA00022692"/>
    </source>
</evidence>
<organism evidence="9 10">
    <name type="scientific">Hydrogenoanaerobacterium saccharovorans</name>
    <dbReference type="NCBI Taxonomy" id="474960"/>
    <lineage>
        <taxon>Bacteria</taxon>
        <taxon>Bacillati</taxon>
        <taxon>Bacillota</taxon>
        <taxon>Clostridia</taxon>
        <taxon>Eubacteriales</taxon>
        <taxon>Oscillospiraceae</taxon>
        <taxon>Hydrogenoanaerobacterium</taxon>
    </lineage>
</organism>
<evidence type="ECO:0000256" key="2">
    <source>
        <dbReference type="ARBA" id="ARBA00022475"/>
    </source>
</evidence>
<protein>
    <submittedName>
        <fullName evidence="9">ABC transporter permease</fullName>
    </submittedName>
</protein>
<proteinExistence type="inferred from homology"/>
<dbReference type="PANTHER" id="PTHR30572:SF4">
    <property type="entry name" value="ABC TRANSPORTER PERMEASE YTRF"/>
    <property type="match status" value="1"/>
</dbReference>
<feature type="transmembrane region" description="Helical" evidence="7">
    <location>
        <begin position="292"/>
        <end position="317"/>
    </location>
</feature>
<dbReference type="Proteomes" id="UP000724149">
    <property type="component" value="Unassembled WGS sequence"/>
</dbReference>
<sequence length="420" mass="45791">MNILRLALTGLFRKRFYSLLLLAVCFSAMQTVLSGITGAAGFFYQQKIFEASVSVELDRVLHLDYQYTEESPEFAGVIRQYLDYIGTRPGVAAVGQFDAEGVYFSELKDLEAYKSVNGALLKGQKYEDYPGISRLLHADAAMLPFVEGGVTGYADPGNGSLPLYVSEVFREILPIGQTLTEERTGERYEVMGYIPKGAVWVEEDDLIRFPVVSLDGWFLAPFSGQSRSDIMTQLSCLHNTYAFLADGADTGLIREQIAAYPRQHGFAASARLLSEEYGDYQAETGAFTTRQVLLAGFITVMAGSSVTAVFAVSALLKRQQYGIWMACGFSRSAVAAEILLELFMVLLGAGLLAWGVQWLGLMRSTDLFRGVLLGAHTGCTLPACILLAVLITGMGALIPLNRLFRTSPGELIKGGTDTSD</sequence>
<keyword evidence="4 7" id="KW-1133">Transmembrane helix</keyword>
<keyword evidence="10" id="KW-1185">Reference proteome</keyword>
<evidence type="ECO:0000313" key="10">
    <source>
        <dbReference type="Proteomes" id="UP000724149"/>
    </source>
</evidence>
<keyword evidence="5 7" id="KW-0472">Membrane</keyword>
<name>A0ABS2GLB7_9FIRM</name>
<dbReference type="RefSeq" id="WP_204719239.1">
    <property type="nucleotide sequence ID" value="NZ_JACSNR010000001.1"/>
</dbReference>
<dbReference type="InterPro" id="IPR003838">
    <property type="entry name" value="ABC3_permease_C"/>
</dbReference>
<dbReference type="PANTHER" id="PTHR30572">
    <property type="entry name" value="MEMBRANE COMPONENT OF TRANSPORTER-RELATED"/>
    <property type="match status" value="1"/>
</dbReference>
<keyword evidence="3 7" id="KW-0812">Transmembrane</keyword>
<evidence type="ECO:0000313" key="9">
    <source>
        <dbReference type="EMBL" id="MBM6922239.1"/>
    </source>
</evidence>
<feature type="transmembrane region" description="Helical" evidence="7">
    <location>
        <begin position="338"/>
        <end position="360"/>
    </location>
</feature>
<comment type="subcellular location">
    <subcellularLocation>
        <location evidence="1">Cell membrane</location>
        <topology evidence="1">Multi-pass membrane protein</topology>
    </subcellularLocation>
</comment>
<gene>
    <name evidence="9" type="ORF">H9X81_00835</name>
</gene>
<evidence type="ECO:0000256" key="5">
    <source>
        <dbReference type="ARBA" id="ARBA00023136"/>
    </source>
</evidence>
<dbReference type="Pfam" id="PF02687">
    <property type="entry name" value="FtsX"/>
    <property type="match status" value="1"/>
</dbReference>
<keyword evidence="2" id="KW-1003">Cell membrane</keyword>
<evidence type="ECO:0000256" key="4">
    <source>
        <dbReference type="ARBA" id="ARBA00022989"/>
    </source>
</evidence>
<evidence type="ECO:0000256" key="6">
    <source>
        <dbReference type="ARBA" id="ARBA00038076"/>
    </source>
</evidence>